<evidence type="ECO:0000259" key="6">
    <source>
        <dbReference type="Pfam" id="PF00082"/>
    </source>
</evidence>
<dbReference type="InterPro" id="IPR000209">
    <property type="entry name" value="Peptidase_S8/S53_dom"/>
</dbReference>
<dbReference type="EMBL" id="CP094532">
    <property type="protein sequence ID" value="UOE39916.1"/>
    <property type="molecule type" value="Genomic_DNA"/>
</dbReference>
<dbReference type="PROSITE" id="PS51892">
    <property type="entry name" value="SUBTILASE"/>
    <property type="match status" value="1"/>
</dbReference>
<evidence type="ECO:0000256" key="1">
    <source>
        <dbReference type="ARBA" id="ARBA00022670"/>
    </source>
</evidence>
<organism evidence="7 8">
    <name type="scientific">Chryseobacterium suipulveris</name>
    <dbReference type="NCBI Taxonomy" id="2929800"/>
    <lineage>
        <taxon>Bacteria</taxon>
        <taxon>Pseudomonadati</taxon>
        <taxon>Bacteroidota</taxon>
        <taxon>Flavobacteriia</taxon>
        <taxon>Flavobacteriales</taxon>
        <taxon>Weeksellaceae</taxon>
        <taxon>Chryseobacterium group</taxon>
        <taxon>Chryseobacterium</taxon>
    </lineage>
</organism>
<accession>A0ABY4BQ40</accession>
<dbReference type="Pfam" id="PF00082">
    <property type="entry name" value="Peptidase_S8"/>
    <property type="match status" value="1"/>
</dbReference>
<sequence>MKKNYFFLLLFITFGCLNAQNDYYYYYKGQKKYLTPNKSSFYIFTNSNFETSSTASIGVEDYSMMGDNSSENTKVALIKLITEPSTFAQYEQKLNEIKQVPNIDHVGLFFENGTSEPVGITKYFYVKLKNINDYNILQQTALQLNAEIIKQVPQMPNWYIMAVSVGNSNTSLETGNQFYETGLFEAVDPAFVFNFSNGIEVEQENLNKAIPGGGWQNDATCSYDPNFSLLWGLKNDSNSNLDINACQAWSISQGQNIYVAVVDQGIYIPHLDLNANIGSPGYDAQSGTSGSVYIPGNIHGTNVAGVIAAVRNNSKDIVGVAPKSKIIPISHDLKKDTNEALVYTTISAQLASGITWAWQNELADIINNSWYSSAGWLDSQLLEEAIVNALEYGRDGKGCVVVFASGNFGQYGPSVTYPGNFDDRILTVGAMTKGGLRWFKSGYGTKLDVIAPGDQIWTTNPPSGIIETGATSMAAPHISGIAALILSVNPCLSGQQVRDIIELTSQKVGGYSYSVTTGRPNGTWNNEMGYGLADAHAAVLMAKNMLSTEPCPEGFQETQQLGSLENIAPNPSSSNVIINYTLNEANAAYLIFVNQANNSSSFTQNLDVNKTQIDIHISNYPAGFYTVALVVNGNIVDSKTLIKQ</sequence>
<evidence type="ECO:0000256" key="3">
    <source>
        <dbReference type="ARBA" id="ARBA00022825"/>
    </source>
</evidence>
<dbReference type="Proteomes" id="UP000831460">
    <property type="component" value="Chromosome"/>
</dbReference>
<gene>
    <name evidence="7" type="ORF">MTP09_08245</name>
</gene>
<evidence type="ECO:0000313" key="7">
    <source>
        <dbReference type="EMBL" id="UOE39916.1"/>
    </source>
</evidence>
<reference evidence="7 8" key="1">
    <citation type="submission" date="2022-03" db="EMBL/GenBank/DDBJ databases">
        <title>Chryseobacterium sp. isolated from particulate matters in swine house.</title>
        <authorList>
            <person name="Won M."/>
            <person name="Kim S.-J."/>
            <person name="Kwon S.-W."/>
        </authorList>
    </citation>
    <scope>NUCLEOTIDE SEQUENCE [LARGE SCALE GENOMIC DNA]</scope>
    <source>
        <strain evidence="7 8">SC2-2</strain>
    </source>
</reference>
<evidence type="ECO:0000256" key="5">
    <source>
        <dbReference type="SAM" id="SignalP"/>
    </source>
</evidence>
<dbReference type="PRINTS" id="PR00723">
    <property type="entry name" value="SUBTILISIN"/>
</dbReference>
<keyword evidence="5" id="KW-0732">Signal</keyword>
<evidence type="ECO:0000313" key="8">
    <source>
        <dbReference type="Proteomes" id="UP000831460"/>
    </source>
</evidence>
<dbReference type="PROSITE" id="PS51257">
    <property type="entry name" value="PROKAR_LIPOPROTEIN"/>
    <property type="match status" value="1"/>
</dbReference>
<protein>
    <submittedName>
        <fullName evidence="7">S8 family serine peptidase</fullName>
    </submittedName>
</protein>
<dbReference type="InterPro" id="IPR036852">
    <property type="entry name" value="Peptidase_S8/S53_dom_sf"/>
</dbReference>
<evidence type="ECO:0000256" key="2">
    <source>
        <dbReference type="ARBA" id="ARBA00022801"/>
    </source>
</evidence>
<feature type="chain" id="PRO_5045857512" evidence="5">
    <location>
        <begin position="20"/>
        <end position="644"/>
    </location>
</feature>
<evidence type="ECO:0000256" key="4">
    <source>
        <dbReference type="PROSITE-ProRule" id="PRU01240"/>
    </source>
</evidence>
<name>A0ABY4BQ40_9FLAO</name>
<feature type="active site" description="Charge relay system" evidence="4">
    <location>
        <position position="472"/>
    </location>
</feature>
<proteinExistence type="inferred from homology"/>
<feature type="signal peptide" evidence="5">
    <location>
        <begin position="1"/>
        <end position="19"/>
    </location>
</feature>
<dbReference type="SUPFAM" id="SSF52743">
    <property type="entry name" value="Subtilisin-like"/>
    <property type="match status" value="1"/>
</dbReference>
<dbReference type="InterPro" id="IPR015500">
    <property type="entry name" value="Peptidase_S8_subtilisin-rel"/>
</dbReference>
<dbReference type="PANTHER" id="PTHR42884:SF14">
    <property type="entry name" value="NEUROENDOCRINE CONVERTASE 1"/>
    <property type="match status" value="1"/>
</dbReference>
<feature type="active site" description="Charge relay system" evidence="4">
    <location>
        <position position="299"/>
    </location>
</feature>
<keyword evidence="1 4" id="KW-0645">Protease</keyword>
<dbReference type="PROSITE" id="PS00137">
    <property type="entry name" value="SUBTILASE_HIS"/>
    <property type="match status" value="1"/>
</dbReference>
<dbReference type="PANTHER" id="PTHR42884">
    <property type="entry name" value="PROPROTEIN CONVERTASE SUBTILISIN/KEXIN-RELATED"/>
    <property type="match status" value="1"/>
</dbReference>
<keyword evidence="2 4" id="KW-0378">Hydrolase</keyword>
<dbReference type="InterPro" id="IPR022398">
    <property type="entry name" value="Peptidase_S8_His-AS"/>
</dbReference>
<comment type="similarity">
    <text evidence="4">Belongs to the peptidase S8 family.</text>
</comment>
<dbReference type="Gene3D" id="3.40.50.200">
    <property type="entry name" value="Peptidase S8/S53 domain"/>
    <property type="match status" value="1"/>
</dbReference>
<feature type="active site" description="Charge relay system" evidence="4">
    <location>
        <position position="263"/>
    </location>
</feature>
<keyword evidence="8" id="KW-1185">Reference proteome</keyword>
<dbReference type="RefSeq" id="WP_243547818.1">
    <property type="nucleotide sequence ID" value="NZ_CP094532.1"/>
</dbReference>
<keyword evidence="3 4" id="KW-0720">Serine protease</keyword>
<feature type="domain" description="Peptidase S8/S53" evidence="6">
    <location>
        <begin position="254"/>
        <end position="531"/>
    </location>
</feature>